<evidence type="ECO:0000313" key="3">
    <source>
        <dbReference type="Proteomes" id="UP001498398"/>
    </source>
</evidence>
<comment type="caution">
    <text evidence="1">The sequence shown here is derived from an EMBL/GenBank/DDBJ whole genome shotgun (WGS) entry which is preliminary data.</text>
</comment>
<reference evidence="1 3" key="1">
    <citation type="submission" date="2024-01" db="EMBL/GenBank/DDBJ databases">
        <title>A draft genome for the cacao thread blight pathogen Marasmiellus scandens.</title>
        <authorList>
            <person name="Baruah I.K."/>
            <person name="Leung J."/>
            <person name="Bukari Y."/>
            <person name="Amoako-Attah I."/>
            <person name="Meinhardt L.W."/>
            <person name="Bailey B.A."/>
            <person name="Cohen S.P."/>
        </authorList>
    </citation>
    <scope>NUCLEOTIDE SEQUENCE [LARGE SCALE GENOMIC DNA]</scope>
    <source>
        <strain evidence="1 3">GH-19</strain>
    </source>
</reference>
<dbReference type="PROSITE" id="PS51221">
    <property type="entry name" value="TTL"/>
    <property type="match status" value="1"/>
</dbReference>
<evidence type="ECO:0000313" key="2">
    <source>
        <dbReference type="EMBL" id="KAK7465709.1"/>
    </source>
</evidence>
<protein>
    <submittedName>
        <fullName evidence="1">Tubulin--tyrosine ligase pby1</fullName>
    </submittedName>
</protein>
<dbReference type="GO" id="GO:0016874">
    <property type="term" value="F:ligase activity"/>
    <property type="evidence" value="ECO:0007669"/>
    <property type="project" value="UniProtKB-KW"/>
</dbReference>
<dbReference type="EMBL" id="JBANRG010000006">
    <property type="protein sequence ID" value="KAK7465709.1"/>
    <property type="molecule type" value="Genomic_DNA"/>
</dbReference>
<keyword evidence="1" id="KW-0436">Ligase</keyword>
<dbReference type="EMBL" id="JBANRG010000009">
    <property type="protein sequence ID" value="KAK7463744.1"/>
    <property type="molecule type" value="Genomic_DNA"/>
</dbReference>
<dbReference type="Gene3D" id="3.30.470.20">
    <property type="entry name" value="ATP-grasp fold, B domain"/>
    <property type="match status" value="1"/>
</dbReference>
<dbReference type="PANTHER" id="PTHR47551">
    <property type="entry name" value="TUBULIN--TYROSINE LIGASE PBY1-RELATED"/>
    <property type="match status" value="1"/>
</dbReference>
<dbReference type="InterPro" id="IPR004344">
    <property type="entry name" value="TTL/TTLL_fam"/>
</dbReference>
<gene>
    <name evidence="1" type="primary">PBY1_2</name>
    <name evidence="2" type="synonym">PBY1_1</name>
    <name evidence="2" type="ORF">VKT23_005680</name>
    <name evidence="1" type="ORF">VKT23_007083</name>
</gene>
<proteinExistence type="predicted"/>
<dbReference type="SUPFAM" id="SSF56059">
    <property type="entry name" value="Glutathione synthetase ATP-binding domain-like"/>
    <property type="match status" value="1"/>
</dbReference>
<keyword evidence="3" id="KW-1185">Reference proteome</keyword>
<dbReference type="InterPro" id="IPR027746">
    <property type="entry name" value="TTL"/>
</dbReference>
<dbReference type="PANTHER" id="PTHR47551:SF1">
    <property type="entry name" value="TUBULIN--TYROSINE LIGASE PBY1-RELATED"/>
    <property type="match status" value="1"/>
</dbReference>
<evidence type="ECO:0000313" key="1">
    <source>
        <dbReference type="EMBL" id="KAK7463744.1"/>
    </source>
</evidence>
<accession>A0ABR1JN22</accession>
<sequence>MDIVAFASWPSASLTYSLVSKALCRLNCRVVSSLQDVPADCHLIQWSSYDEIDHEITNTKLQSSLASSYTFRKALIRKHYLSKCIFAYLKKHPDSVLKNAWPKSYELEISFADELDELFADDLWELAEQLQDQEKWWILKPGMADRGNGIRLFNDRHRLESIFSEFDDDDDDDDESDEEMANPTAVVTSQLRHFVIQEYLSSPMLLDPFEKPIGEYSKIDKLRGHKFHLRAYCVASGALKVYLYDRFLALFSAVPYTRPGNGADSETAEIDLAPHLTNTCLQVADHGEQGVRLFQELVGCHVLSECGEQTHGILTMEEVSNITDQMVSILSETFKAAIENPINFQVLPNAFELFGVDFLVTLSATGTWQVNLLEVNAEPAIEMTGPRLTWILEDLFASIADVVVAPFCSQSSSPAEWPVGVTRKNLIKCMETKVRD</sequence>
<dbReference type="Pfam" id="PF03133">
    <property type="entry name" value="TTL"/>
    <property type="match status" value="1"/>
</dbReference>
<organism evidence="1 3">
    <name type="scientific">Marasmiellus scandens</name>
    <dbReference type="NCBI Taxonomy" id="2682957"/>
    <lineage>
        <taxon>Eukaryota</taxon>
        <taxon>Fungi</taxon>
        <taxon>Dikarya</taxon>
        <taxon>Basidiomycota</taxon>
        <taxon>Agaricomycotina</taxon>
        <taxon>Agaricomycetes</taxon>
        <taxon>Agaricomycetidae</taxon>
        <taxon>Agaricales</taxon>
        <taxon>Marasmiineae</taxon>
        <taxon>Omphalotaceae</taxon>
        <taxon>Marasmiellus</taxon>
    </lineage>
</organism>
<dbReference type="Proteomes" id="UP001498398">
    <property type="component" value="Unassembled WGS sequence"/>
</dbReference>
<name>A0ABR1JN22_9AGAR</name>